<sequence length="99" mass="11046">MDLKRIVNCFRSDWLLLLSSNLLVLSPLILLADSITPPPLSISRRHCPRSLRRRNPPSCSSKLLKGIANVQALRSSRLVTDIGLASVDPLPMKTYTHET</sequence>
<evidence type="ECO:0000313" key="1">
    <source>
        <dbReference type="EMBL" id="KAG7537567.1"/>
    </source>
</evidence>
<gene>
    <name evidence="1" type="ORF">ISN44_As13g014420</name>
</gene>
<name>A0A8T1XYE2_ARASU</name>
<dbReference type="Proteomes" id="UP000694251">
    <property type="component" value="Chromosome 13"/>
</dbReference>
<proteinExistence type="predicted"/>
<reference evidence="1 2" key="1">
    <citation type="submission" date="2020-12" db="EMBL/GenBank/DDBJ databases">
        <title>Concerted genomic and epigenomic changes stabilize Arabidopsis allopolyploids.</title>
        <authorList>
            <person name="Chen Z."/>
        </authorList>
    </citation>
    <scope>NUCLEOTIDE SEQUENCE [LARGE SCALE GENOMIC DNA]</scope>
    <source>
        <strain evidence="1">As9502</strain>
        <tissue evidence="1">Leaf</tissue>
    </source>
</reference>
<protein>
    <submittedName>
        <fullName evidence="1">Uncharacterized protein</fullName>
    </submittedName>
</protein>
<keyword evidence="2" id="KW-1185">Reference proteome</keyword>
<accession>A0A8T1XYE2</accession>
<evidence type="ECO:0000313" key="2">
    <source>
        <dbReference type="Proteomes" id="UP000694251"/>
    </source>
</evidence>
<dbReference type="EMBL" id="JAEFBJ010000013">
    <property type="protein sequence ID" value="KAG7537567.1"/>
    <property type="molecule type" value="Genomic_DNA"/>
</dbReference>
<dbReference type="AlphaFoldDB" id="A0A8T1XYE2"/>
<comment type="caution">
    <text evidence="1">The sequence shown here is derived from an EMBL/GenBank/DDBJ whole genome shotgun (WGS) entry which is preliminary data.</text>
</comment>
<organism evidence="1 2">
    <name type="scientific">Arabidopsis suecica</name>
    <name type="common">Swedish thale-cress</name>
    <name type="synonym">Cardaminopsis suecica</name>
    <dbReference type="NCBI Taxonomy" id="45249"/>
    <lineage>
        <taxon>Eukaryota</taxon>
        <taxon>Viridiplantae</taxon>
        <taxon>Streptophyta</taxon>
        <taxon>Embryophyta</taxon>
        <taxon>Tracheophyta</taxon>
        <taxon>Spermatophyta</taxon>
        <taxon>Magnoliopsida</taxon>
        <taxon>eudicotyledons</taxon>
        <taxon>Gunneridae</taxon>
        <taxon>Pentapetalae</taxon>
        <taxon>rosids</taxon>
        <taxon>malvids</taxon>
        <taxon>Brassicales</taxon>
        <taxon>Brassicaceae</taxon>
        <taxon>Camelineae</taxon>
        <taxon>Arabidopsis</taxon>
    </lineage>
</organism>